<gene>
    <name evidence="2" type="ORF">FIBSPDRAFT_935800</name>
</gene>
<accession>A0A166D6W1</accession>
<name>A0A166D6W1_9AGAM</name>
<dbReference type="PROSITE" id="PS51186">
    <property type="entry name" value="GNAT"/>
    <property type="match status" value="1"/>
</dbReference>
<evidence type="ECO:0000259" key="1">
    <source>
        <dbReference type="PROSITE" id="PS51186"/>
    </source>
</evidence>
<dbReference type="CDD" id="cd04301">
    <property type="entry name" value="NAT_SF"/>
    <property type="match status" value="1"/>
</dbReference>
<dbReference type="Proteomes" id="UP000076532">
    <property type="component" value="Unassembled WGS sequence"/>
</dbReference>
<dbReference type="AlphaFoldDB" id="A0A166D6W1"/>
<dbReference type="InterPro" id="IPR016181">
    <property type="entry name" value="Acyl_CoA_acyltransferase"/>
</dbReference>
<dbReference type="EMBL" id="KV417618">
    <property type="protein sequence ID" value="KZP14382.1"/>
    <property type="molecule type" value="Genomic_DNA"/>
</dbReference>
<sequence>MLAGYRIVPAAELEQEQLVESATLFSEHYGSWSAQADIKIAGKRVKYSPARFKSALLFDETCYIARATNKDGELLGHATFVLFPYEPLDGRGVWISQLVVKSSVRGRGIARGLLTAAVSLSNEGDVVAAGIASSHPHAIRAFKRATTCGLDLDPDFIASRCASLLSASNIAYLRFPNNTIFGFWHAEQDADSASLVRSNFYVDHSEAEKALQDEREWDLGALEEGCEFVVVAPIRASQRKRRSASAGSAGSGGKSEKKAEGNLLQDTFLSLGYRAVAANSSLLQSNAERESIDATRSRLRAAPSSVELQKGISMMNDEGKERKLTVTVSAHGDVSPNLAP</sequence>
<reference evidence="2 3" key="1">
    <citation type="journal article" date="2016" name="Mol. Biol. Evol.">
        <title>Comparative Genomics of Early-Diverging Mushroom-Forming Fungi Provides Insights into the Origins of Lignocellulose Decay Capabilities.</title>
        <authorList>
            <person name="Nagy L.G."/>
            <person name="Riley R."/>
            <person name="Tritt A."/>
            <person name="Adam C."/>
            <person name="Daum C."/>
            <person name="Floudas D."/>
            <person name="Sun H."/>
            <person name="Yadav J.S."/>
            <person name="Pangilinan J."/>
            <person name="Larsson K.H."/>
            <person name="Matsuura K."/>
            <person name="Barry K."/>
            <person name="Labutti K."/>
            <person name="Kuo R."/>
            <person name="Ohm R.A."/>
            <person name="Bhattacharya S.S."/>
            <person name="Shirouzu T."/>
            <person name="Yoshinaga Y."/>
            <person name="Martin F.M."/>
            <person name="Grigoriev I.V."/>
            <person name="Hibbett D.S."/>
        </authorList>
    </citation>
    <scope>NUCLEOTIDE SEQUENCE [LARGE SCALE GENOMIC DNA]</scope>
    <source>
        <strain evidence="2 3">CBS 109695</strain>
    </source>
</reference>
<proteinExistence type="predicted"/>
<organism evidence="2 3">
    <name type="scientific">Athelia psychrophila</name>
    <dbReference type="NCBI Taxonomy" id="1759441"/>
    <lineage>
        <taxon>Eukaryota</taxon>
        <taxon>Fungi</taxon>
        <taxon>Dikarya</taxon>
        <taxon>Basidiomycota</taxon>
        <taxon>Agaricomycotina</taxon>
        <taxon>Agaricomycetes</taxon>
        <taxon>Agaricomycetidae</taxon>
        <taxon>Atheliales</taxon>
        <taxon>Atheliaceae</taxon>
        <taxon>Athelia</taxon>
    </lineage>
</organism>
<dbReference type="InterPro" id="IPR000182">
    <property type="entry name" value="GNAT_dom"/>
</dbReference>
<dbReference type="STRING" id="436010.A0A166D6W1"/>
<protein>
    <recommendedName>
        <fullName evidence="1">N-acetyltransferase domain-containing protein</fullName>
    </recommendedName>
</protein>
<keyword evidence="3" id="KW-1185">Reference proteome</keyword>
<dbReference type="Pfam" id="PF00583">
    <property type="entry name" value="Acetyltransf_1"/>
    <property type="match status" value="1"/>
</dbReference>
<dbReference type="OrthoDB" id="2019666at2759"/>
<dbReference type="Gene3D" id="3.40.630.30">
    <property type="match status" value="1"/>
</dbReference>
<evidence type="ECO:0000313" key="3">
    <source>
        <dbReference type="Proteomes" id="UP000076532"/>
    </source>
</evidence>
<feature type="domain" description="N-acetyltransferase" evidence="1">
    <location>
        <begin position="5"/>
        <end position="171"/>
    </location>
</feature>
<dbReference type="SUPFAM" id="SSF55729">
    <property type="entry name" value="Acyl-CoA N-acyltransferases (Nat)"/>
    <property type="match status" value="1"/>
</dbReference>
<evidence type="ECO:0000313" key="2">
    <source>
        <dbReference type="EMBL" id="KZP14382.1"/>
    </source>
</evidence>
<dbReference type="GO" id="GO:0016747">
    <property type="term" value="F:acyltransferase activity, transferring groups other than amino-acyl groups"/>
    <property type="evidence" value="ECO:0007669"/>
    <property type="project" value="InterPro"/>
</dbReference>